<dbReference type="PANTHER" id="PTHR23112:SF0">
    <property type="entry name" value="TRANSMEMBRANE PROTEIN 116"/>
    <property type="match status" value="1"/>
</dbReference>
<dbReference type="PANTHER" id="PTHR23112">
    <property type="entry name" value="G PROTEIN-COUPLED RECEPTOR 157-RELATED"/>
    <property type="match status" value="1"/>
</dbReference>
<name>A0AAD3H740_9STRA</name>
<dbReference type="AlphaFoldDB" id="A0AAD3H740"/>
<dbReference type="GO" id="GO:0007189">
    <property type="term" value="P:adenylate cyclase-activating G protein-coupled receptor signaling pathway"/>
    <property type="evidence" value="ECO:0007669"/>
    <property type="project" value="TreeGrafter"/>
</dbReference>
<dbReference type="Gene3D" id="1.20.1070.10">
    <property type="entry name" value="Rhodopsin 7-helix transmembrane proteins"/>
    <property type="match status" value="1"/>
</dbReference>
<feature type="domain" description="G-protein coupled receptors family 1 profile" evidence="6">
    <location>
        <begin position="30"/>
        <end position="356"/>
    </location>
</feature>
<reference evidence="7 8" key="1">
    <citation type="journal article" date="2021" name="Sci. Rep.">
        <title>The genome of the diatom Chaetoceros tenuissimus carries an ancient integrated fragment of an extant virus.</title>
        <authorList>
            <person name="Hongo Y."/>
            <person name="Kimura K."/>
            <person name="Takaki Y."/>
            <person name="Yoshida Y."/>
            <person name="Baba S."/>
            <person name="Kobayashi G."/>
            <person name="Nagasaki K."/>
            <person name="Hano T."/>
            <person name="Tomaru Y."/>
        </authorList>
    </citation>
    <scope>NUCLEOTIDE SEQUENCE [LARGE SCALE GENOMIC DNA]</scope>
    <source>
        <strain evidence="7 8">NIES-3715</strain>
    </source>
</reference>
<feature type="transmembrane region" description="Helical" evidence="5">
    <location>
        <begin position="306"/>
        <end position="329"/>
    </location>
</feature>
<feature type="transmembrane region" description="Helical" evidence="5">
    <location>
        <begin position="138"/>
        <end position="157"/>
    </location>
</feature>
<dbReference type="SUPFAM" id="SSF81321">
    <property type="entry name" value="Family A G protein-coupled receptor-like"/>
    <property type="match status" value="1"/>
</dbReference>
<gene>
    <name evidence="7" type="ORF">CTEN210_09172</name>
</gene>
<sequence>MSSLLTSNKLWHTSAALQVSSGAVSFICSSSLAYMIKANKEKGLKNPYRRLIFAISVADMMQSLSIVLGPFINDAAVSQARWAIGNEHSCRLNGLLLALGSTAVPLYSCSLSIYYYCKLYKKMTNERFWSNIERWMHIIIITSIAVMNIIALSLNLFNSGVNGSLCFYAAAPTGCAQNPEIYGECNSSPHLGTVRIFTLISALTYVLCMALVVLFLSFLLWKIVATEKIFSMKANSTNVTTAKKSDVAKIEKEITVKGNAMNITNDVEFINVDNNISSTPNMPSETSGKDDSQMARAYRQEMSLQLILYSLSFLCTYLLLIVLQFILATNKDPTIVLWLIAQTLYPLQGFFNILVFIRPAARVTRIRRDGISWLKAYYLVAKNGGEAVVEDNLPMSNNSKPQTSVKYGVESPPSMVDYSKFDCASNECMYVDSSIELSRDNAAYNSSQDWHYIKGGSQNESSGENAKGVIAGIHHNDLDAIVEDESFVEDSMDLSYQTK</sequence>
<evidence type="ECO:0000256" key="5">
    <source>
        <dbReference type="SAM" id="Phobius"/>
    </source>
</evidence>
<evidence type="ECO:0000313" key="8">
    <source>
        <dbReference type="Proteomes" id="UP001054902"/>
    </source>
</evidence>
<dbReference type="GO" id="GO:0004930">
    <property type="term" value="F:G protein-coupled receptor activity"/>
    <property type="evidence" value="ECO:0007669"/>
    <property type="project" value="TreeGrafter"/>
</dbReference>
<keyword evidence="3 5" id="KW-1133">Transmembrane helix</keyword>
<dbReference type="GO" id="GO:0005886">
    <property type="term" value="C:plasma membrane"/>
    <property type="evidence" value="ECO:0007669"/>
    <property type="project" value="TreeGrafter"/>
</dbReference>
<evidence type="ECO:0000256" key="4">
    <source>
        <dbReference type="ARBA" id="ARBA00023136"/>
    </source>
</evidence>
<feature type="transmembrane region" description="Helical" evidence="5">
    <location>
        <begin position="335"/>
        <end position="357"/>
    </location>
</feature>
<evidence type="ECO:0000256" key="2">
    <source>
        <dbReference type="ARBA" id="ARBA00022692"/>
    </source>
</evidence>
<feature type="transmembrane region" description="Helical" evidence="5">
    <location>
        <begin position="92"/>
        <end position="117"/>
    </location>
</feature>
<feature type="transmembrane region" description="Helical" evidence="5">
    <location>
        <begin position="48"/>
        <end position="72"/>
    </location>
</feature>
<dbReference type="EMBL" id="BLLK01000045">
    <property type="protein sequence ID" value="GFH52696.1"/>
    <property type="molecule type" value="Genomic_DNA"/>
</dbReference>
<comment type="subcellular location">
    <subcellularLocation>
        <location evidence="1">Membrane</location>
        <topology evidence="1">Multi-pass membrane protein</topology>
    </subcellularLocation>
</comment>
<organism evidence="7 8">
    <name type="scientific">Chaetoceros tenuissimus</name>
    <dbReference type="NCBI Taxonomy" id="426638"/>
    <lineage>
        <taxon>Eukaryota</taxon>
        <taxon>Sar</taxon>
        <taxon>Stramenopiles</taxon>
        <taxon>Ochrophyta</taxon>
        <taxon>Bacillariophyta</taxon>
        <taxon>Coscinodiscophyceae</taxon>
        <taxon>Chaetocerotophycidae</taxon>
        <taxon>Chaetocerotales</taxon>
        <taxon>Chaetocerotaceae</taxon>
        <taxon>Chaetoceros</taxon>
    </lineage>
</organism>
<evidence type="ECO:0000313" key="7">
    <source>
        <dbReference type="EMBL" id="GFH52696.1"/>
    </source>
</evidence>
<feature type="transmembrane region" description="Helical" evidence="5">
    <location>
        <begin position="196"/>
        <end position="221"/>
    </location>
</feature>
<dbReference type="PROSITE" id="PS50262">
    <property type="entry name" value="G_PROTEIN_RECEP_F1_2"/>
    <property type="match status" value="1"/>
</dbReference>
<evidence type="ECO:0000259" key="6">
    <source>
        <dbReference type="PROSITE" id="PS50262"/>
    </source>
</evidence>
<proteinExistence type="predicted"/>
<comment type="caution">
    <text evidence="7">The sequence shown here is derived from an EMBL/GenBank/DDBJ whole genome shotgun (WGS) entry which is preliminary data.</text>
</comment>
<protein>
    <recommendedName>
        <fullName evidence="6">G-protein coupled receptors family 1 profile domain-containing protein</fullName>
    </recommendedName>
</protein>
<keyword evidence="4 5" id="KW-0472">Membrane</keyword>
<keyword evidence="2 5" id="KW-0812">Transmembrane</keyword>
<dbReference type="Proteomes" id="UP001054902">
    <property type="component" value="Unassembled WGS sequence"/>
</dbReference>
<accession>A0AAD3H740</accession>
<evidence type="ECO:0000256" key="3">
    <source>
        <dbReference type="ARBA" id="ARBA00022989"/>
    </source>
</evidence>
<evidence type="ECO:0000256" key="1">
    <source>
        <dbReference type="ARBA" id="ARBA00004141"/>
    </source>
</evidence>
<feature type="transmembrane region" description="Helical" evidence="5">
    <location>
        <begin position="15"/>
        <end position="36"/>
    </location>
</feature>
<dbReference type="InterPro" id="IPR017452">
    <property type="entry name" value="GPCR_Rhodpsn_7TM"/>
</dbReference>
<keyword evidence="8" id="KW-1185">Reference proteome</keyword>